<dbReference type="RefSeq" id="WP_378588687.1">
    <property type="nucleotide sequence ID" value="NZ_JBHSKD010000007.1"/>
</dbReference>
<organism evidence="1 2">
    <name type="scientific">Nocardioides taihuensis</name>
    <dbReference type="NCBI Taxonomy" id="1835606"/>
    <lineage>
        <taxon>Bacteria</taxon>
        <taxon>Bacillati</taxon>
        <taxon>Actinomycetota</taxon>
        <taxon>Actinomycetes</taxon>
        <taxon>Propionibacteriales</taxon>
        <taxon>Nocardioidaceae</taxon>
        <taxon>Nocardioides</taxon>
    </lineage>
</organism>
<comment type="caution">
    <text evidence="1">The sequence shown here is derived from an EMBL/GenBank/DDBJ whole genome shotgun (WGS) entry which is preliminary data.</text>
</comment>
<evidence type="ECO:0000313" key="1">
    <source>
        <dbReference type="EMBL" id="MFC5176396.1"/>
    </source>
</evidence>
<dbReference type="EMBL" id="JBHSKD010000007">
    <property type="protein sequence ID" value="MFC5176396.1"/>
    <property type="molecule type" value="Genomic_DNA"/>
</dbReference>
<dbReference type="Proteomes" id="UP001596087">
    <property type="component" value="Unassembled WGS sequence"/>
</dbReference>
<protein>
    <recommendedName>
        <fullName evidence="3">ABM domain-containing protein</fullName>
    </recommendedName>
</protein>
<proteinExistence type="predicted"/>
<evidence type="ECO:0008006" key="3">
    <source>
        <dbReference type="Google" id="ProtNLM"/>
    </source>
</evidence>
<reference evidence="2" key="1">
    <citation type="journal article" date="2019" name="Int. J. Syst. Evol. Microbiol.">
        <title>The Global Catalogue of Microorganisms (GCM) 10K type strain sequencing project: providing services to taxonomists for standard genome sequencing and annotation.</title>
        <authorList>
            <consortium name="The Broad Institute Genomics Platform"/>
            <consortium name="The Broad Institute Genome Sequencing Center for Infectious Disease"/>
            <person name="Wu L."/>
            <person name="Ma J."/>
        </authorList>
    </citation>
    <scope>NUCLEOTIDE SEQUENCE [LARGE SCALE GENOMIC DNA]</scope>
    <source>
        <strain evidence="2">DFY41</strain>
    </source>
</reference>
<evidence type="ECO:0000313" key="2">
    <source>
        <dbReference type="Proteomes" id="UP001596087"/>
    </source>
</evidence>
<keyword evidence="2" id="KW-1185">Reference proteome</keyword>
<name>A0ABW0BHW7_9ACTN</name>
<gene>
    <name evidence="1" type="ORF">ACFPGP_06920</name>
</gene>
<sequence>MFIQIMQGRCTRQDELRALAEGWAEELGPRSEGWLGSTFGFTDDDMFVGVVRFTDRAAAMHNSERPEQASWASRMTALMDGPIEFHDCDDVTLMMDGGSDAAGFVQVIRGRVADPSRLKAMLTDESSTRMLHQARPEILGATLAVEEDGTFTETIAFTSEAAAREGEQRAMPEMPDDIRATLEEAMAGARFYDLHHPWFHSH</sequence>
<accession>A0ABW0BHW7</accession>